<gene>
    <name evidence="3" type="primary">SSCI13160.1</name>
    <name evidence="2" type="ORF">SPSC_03441</name>
</gene>
<evidence type="ECO:0000313" key="4">
    <source>
        <dbReference type="Proteomes" id="UP000242770"/>
    </source>
</evidence>
<reference evidence="4" key="2">
    <citation type="submission" date="2014-06" db="EMBL/GenBank/DDBJ databases">
        <authorList>
            <person name="Berkman P.J."/>
        </authorList>
    </citation>
    <scope>NUCLEOTIDE SEQUENCE [LARGE SCALE GENOMIC DNA]</scope>
</reference>
<protein>
    <submittedName>
        <fullName evidence="3">Uncharacterized protein</fullName>
    </submittedName>
</protein>
<reference evidence="3" key="3">
    <citation type="submission" date="2014-06" db="EMBL/GenBank/DDBJ databases">
        <authorList>
            <person name="Berkman J.Paul."/>
        </authorList>
    </citation>
    <scope>NUCLEOTIDE SEQUENCE [LARGE SCALE GENOMIC DNA]</scope>
</reference>
<reference evidence="2" key="1">
    <citation type="submission" date="2014-06" db="EMBL/GenBank/DDBJ databases">
        <authorList>
            <person name="Ju J."/>
            <person name="Zhang J."/>
        </authorList>
    </citation>
    <scope>NUCLEOTIDE SEQUENCE</scope>
    <source>
        <strain evidence="2">SscI8</strain>
    </source>
</reference>
<keyword evidence="4" id="KW-1185">Reference proteome</keyword>
<name>A0A0F7S6X1_9BASI</name>
<proteinExistence type="predicted"/>
<dbReference type="EMBL" id="LK056667">
    <property type="protein sequence ID" value="CDR87585.1"/>
    <property type="molecule type" value="Genomic_DNA"/>
</dbReference>
<evidence type="ECO:0000313" key="3">
    <source>
        <dbReference type="EMBL" id="CDW96625.1"/>
    </source>
</evidence>
<accession>A0A0F7S6X1</accession>
<evidence type="ECO:0000313" key="2">
    <source>
        <dbReference type="EMBL" id="CDR87585.1"/>
    </source>
</evidence>
<organism evidence="3 4">
    <name type="scientific">Sporisorium scitamineum</name>
    <dbReference type="NCBI Taxonomy" id="49012"/>
    <lineage>
        <taxon>Eukaryota</taxon>
        <taxon>Fungi</taxon>
        <taxon>Dikarya</taxon>
        <taxon>Basidiomycota</taxon>
        <taxon>Ustilaginomycotina</taxon>
        <taxon>Ustilaginomycetes</taxon>
        <taxon>Ustilaginales</taxon>
        <taxon>Ustilaginaceae</taxon>
        <taxon>Sporisorium</taxon>
    </lineage>
</organism>
<dbReference type="Proteomes" id="UP000242770">
    <property type="component" value="Unassembled WGS sequence"/>
</dbReference>
<keyword evidence="1" id="KW-1133">Transmembrane helix</keyword>
<keyword evidence="1" id="KW-0472">Membrane</keyword>
<feature type="transmembrane region" description="Helical" evidence="1">
    <location>
        <begin position="154"/>
        <end position="178"/>
    </location>
</feature>
<sequence length="268" mass="28522">MVGLAQAQDKADGAAAAGSGCRAHIAFPSSSSDGRSKSVVHPLHARKRCLGVTQPDVDASLLANTNTAAPGQRVQNPFFLASRMLHDVKLLSKPGFVDSPATKNPTTTTTTAVEQRMVVGEPCQHHPPSPSSFSAATDGQMAVAWSRHLTLCQVAVLVMVMHSIVVFVFVSFLIAVWGDALSHSSAQRCLVPATTTAPPLGIQDHAILCGLELVRLGATNDSSPPAHTYYCSLLRHHHESSPHHTQRLLQLSLSSSRMPYTTRSIAKG</sequence>
<dbReference type="EMBL" id="CCFA01000676">
    <property type="protein sequence ID" value="CDW96625.1"/>
    <property type="molecule type" value="Genomic_DNA"/>
</dbReference>
<keyword evidence="1" id="KW-0812">Transmembrane</keyword>
<evidence type="ECO:0000256" key="1">
    <source>
        <dbReference type="SAM" id="Phobius"/>
    </source>
</evidence>
<dbReference type="AlphaFoldDB" id="A0A0F7S6X1"/>